<dbReference type="AlphaFoldDB" id="A0A0V1MRK5"/>
<comment type="caution">
    <text evidence="1">The sequence shown here is derived from an EMBL/GenBank/DDBJ whole genome shotgun (WGS) entry which is preliminary data.</text>
</comment>
<organism evidence="1 2">
    <name type="scientific">Trichinella papuae</name>
    <dbReference type="NCBI Taxonomy" id="268474"/>
    <lineage>
        <taxon>Eukaryota</taxon>
        <taxon>Metazoa</taxon>
        <taxon>Ecdysozoa</taxon>
        <taxon>Nematoda</taxon>
        <taxon>Enoplea</taxon>
        <taxon>Dorylaimia</taxon>
        <taxon>Trichinellida</taxon>
        <taxon>Trichinellidae</taxon>
        <taxon>Trichinella</taxon>
    </lineage>
</organism>
<evidence type="ECO:0000313" key="1">
    <source>
        <dbReference type="EMBL" id="KRZ74433.1"/>
    </source>
</evidence>
<proteinExistence type="predicted"/>
<protein>
    <submittedName>
        <fullName evidence="1">Uncharacterized protein</fullName>
    </submittedName>
</protein>
<dbReference type="Proteomes" id="UP000054843">
    <property type="component" value="Unassembled WGS sequence"/>
</dbReference>
<sequence length="71" mass="8022">MGDGRWSFLSIFGNVSMVENHLLLLHLPISQQPFSSDRHIMDEVHLKPLVLDNSSSTAGVVQHISQHLIQY</sequence>
<gene>
    <name evidence="1" type="ORF">T10_4677</name>
</gene>
<accession>A0A0V1MRK5</accession>
<name>A0A0V1MRK5_9BILA</name>
<reference evidence="1 2" key="1">
    <citation type="submission" date="2015-01" db="EMBL/GenBank/DDBJ databases">
        <title>Evolution of Trichinella species and genotypes.</title>
        <authorList>
            <person name="Korhonen P.K."/>
            <person name="Edoardo P."/>
            <person name="Giuseppe L.R."/>
            <person name="Gasser R.B."/>
        </authorList>
    </citation>
    <scope>NUCLEOTIDE SEQUENCE [LARGE SCALE GENOMIC DNA]</scope>
    <source>
        <strain evidence="1">ISS1980</strain>
    </source>
</reference>
<evidence type="ECO:0000313" key="2">
    <source>
        <dbReference type="Proteomes" id="UP000054843"/>
    </source>
</evidence>
<keyword evidence="2" id="KW-1185">Reference proteome</keyword>
<dbReference type="EMBL" id="JYDO01000050">
    <property type="protein sequence ID" value="KRZ74433.1"/>
    <property type="molecule type" value="Genomic_DNA"/>
</dbReference>